<dbReference type="Proteomes" id="UP000887579">
    <property type="component" value="Unplaced"/>
</dbReference>
<evidence type="ECO:0000313" key="1">
    <source>
        <dbReference type="Proteomes" id="UP000887579"/>
    </source>
</evidence>
<reference evidence="2" key="1">
    <citation type="submission" date="2022-11" db="UniProtKB">
        <authorList>
            <consortium name="WormBaseParasite"/>
        </authorList>
    </citation>
    <scope>IDENTIFICATION</scope>
</reference>
<dbReference type="WBParaSite" id="ES5_v2.g21394.t1">
    <property type="protein sequence ID" value="ES5_v2.g21394.t1"/>
    <property type="gene ID" value="ES5_v2.g21394"/>
</dbReference>
<evidence type="ECO:0000313" key="2">
    <source>
        <dbReference type="WBParaSite" id="ES5_v2.g21394.t1"/>
    </source>
</evidence>
<protein>
    <submittedName>
        <fullName evidence="2">Uncharacterized protein</fullName>
    </submittedName>
</protein>
<name>A0AC34FVD4_9BILA</name>
<organism evidence="1 2">
    <name type="scientific">Panagrolaimus sp. ES5</name>
    <dbReference type="NCBI Taxonomy" id="591445"/>
    <lineage>
        <taxon>Eukaryota</taxon>
        <taxon>Metazoa</taxon>
        <taxon>Ecdysozoa</taxon>
        <taxon>Nematoda</taxon>
        <taxon>Chromadorea</taxon>
        <taxon>Rhabditida</taxon>
        <taxon>Tylenchina</taxon>
        <taxon>Panagrolaimomorpha</taxon>
        <taxon>Panagrolaimoidea</taxon>
        <taxon>Panagrolaimidae</taxon>
        <taxon>Panagrolaimus</taxon>
    </lineage>
</organism>
<proteinExistence type="predicted"/>
<sequence length="205" mass="21390">MMGGGGCNCPPPPSCAPPPVCAAPAPTSGCGGGSDYQSFPAQQPQFYRPQPPQPFYPNNGGPFIGSPGGNGGGGQYVQAQQQVLPSLQLGQGAPPAPAAPPGFQPQPNYNQAPPPPPPPPPPVRPAPSPYNQHGEESQSTLFSEYDEKISVEPAERTYNSATPPTSSFIDTDAKSASHTVQSQVEVMPSSNKEETSYNDKVFIFL</sequence>
<accession>A0AC34FVD4</accession>